<dbReference type="CDD" id="cd07216">
    <property type="entry name" value="Pat17_PNPLA8_PNPLA9_like3"/>
    <property type="match status" value="1"/>
</dbReference>
<organism evidence="5 6">
    <name type="scientific">Colletotrichum orbiculare (strain 104-T / ATCC 96160 / CBS 514.97 / LARS 414 / MAFF 240422)</name>
    <name type="common">Cucumber anthracnose fungus</name>
    <name type="synonym">Colletotrichum lagenarium</name>
    <dbReference type="NCBI Taxonomy" id="1213857"/>
    <lineage>
        <taxon>Eukaryota</taxon>
        <taxon>Fungi</taxon>
        <taxon>Dikarya</taxon>
        <taxon>Ascomycota</taxon>
        <taxon>Pezizomycotina</taxon>
        <taxon>Sordariomycetes</taxon>
        <taxon>Hypocreomycetidae</taxon>
        <taxon>Glomerellales</taxon>
        <taxon>Glomerellaceae</taxon>
        <taxon>Colletotrichum</taxon>
        <taxon>Colletotrichum orbiculare species complex</taxon>
    </lineage>
</organism>
<evidence type="ECO:0000313" key="6">
    <source>
        <dbReference type="Proteomes" id="UP000014480"/>
    </source>
</evidence>
<protein>
    <submittedName>
        <fullName evidence="5">Phospholipase A I</fullName>
    </submittedName>
</protein>
<dbReference type="PROSITE" id="PS51635">
    <property type="entry name" value="PNPLA"/>
    <property type="match status" value="1"/>
</dbReference>
<feature type="region of interest" description="Disordered" evidence="3">
    <location>
        <begin position="598"/>
        <end position="671"/>
    </location>
</feature>
<feature type="short sequence motif" description="GXGXXG" evidence="2">
    <location>
        <begin position="84"/>
        <end position="89"/>
    </location>
</feature>
<comment type="caution">
    <text evidence="5">The sequence shown here is derived from an EMBL/GenBank/DDBJ whole genome shotgun (WGS) entry which is preliminary data.</text>
</comment>
<reference evidence="6" key="2">
    <citation type="journal article" date="2019" name="Mol. Plant Microbe Interact.">
        <title>Genome sequence resources for four phytopathogenic fungi from the Colletotrichum orbiculare species complex.</title>
        <authorList>
            <person name="Gan P."/>
            <person name="Tsushima A."/>
            <person name="Narusaka M."/>
            <person name="Narusaka Y."/>
            <person name="Takano Y."/>
            <person name="Kubo Y."/>
            <person name="Shirasu K."/>
        </authorList>
    </citation>
    <scope>GENOME REANNOTATION</scope>
    <source>
        <strain evidence="6">104-T / ATCC 96160 / CBS 514.97 / LARS 414 / MAFF 240422</strain>
    </source>
</reference>
<dbReference type="Gene3D" id="3.40.1090.10">
    <property type="entry name" value="Cytosolic phospholipase A2 catalytic domain"/>
    <property type="match status" value="1"/>
</dbReference>
<keyword evidence="6" id="KW-1185">Reference proteome</keyword>
<feature type="domain" description="PNPLA" evidence="4">
    <location>
        <begin position="80"/>
        <end position="342"/>
    </location>
</feature>
<dbReference type="PANTHER" id="PTHR24185">
    <property type="entry name" value="CALCIUM-INDEPENDENT PHOSPHOLIPASE A2-GAMMA"/>
    <property type="match status" value="1"/>
</dbReference>
<feature type="compositionally biased region" description="Low complexity" evidence="3">
    <location>
        <begin position="611"/>
        <end position="620"/>
    </location>
</feature>
<dbReference type="GO" id="GO:0016020">
    <property type="term" value="C:membrane"/>
    <property type="evidence" value="ECO:0007669"/>
    <property type="project" value="TreeGrafter"/>
</dbReference>
<name>A0A484F8X4_COLOR</name>
<dbReference type="GO" id="GO:0019369">
    <property type="term" value="P:arachidonate metabolic process"/>
    <property type="evidence" value="ECO:0007669"/>
    <property type="project" value="TreeGrafter"/>
</dbReference>
<dbReference type="AlphaFoldDB" id="A0A484F8X4"/>
<feature type="compositionally biased region" description="Pro residues" evidence="3">
    <location>
        <begin position="621"/>
        <end position="631"/>
    </location>
</feature>
<dbReference type="GO" id="GO:0046486">
    <property type="term" value="P:glycerolipid metabolic process"/>
    <property type="evidence" value="ECO:0007669"/>
    <property type="project" value="UniProtKB-ARBA"/>
</dbReference>
<dbReference type="OrthoDB" id="630895at2759"/>
<dbReference type="GO" id="GO:0047499">
    <property type="term" value="F:calcium-independent phospholipase A2 activity"/>
    <property type="evidence" value="ECO:0007669"/>
    <property type="project" value="TreeGrafter"/>
</dbReference>
<evidence type="ECO:0000256" key="3">
    <source>
        <dbReference type="SAM" id="MobiDB-lite"/>
    </source>
</evidence>
<dbReference type="Proteomes" id="UP000014480">
    <property type="component" value="Unassembled WGS sequence"/>
</dbReference>
<dbReference type="STRING" id="1213857.A0A484F8X4"/>
<feature type="compositionally biased region" description="Polar residues" evidence="3">
    <location>
        <begin position="226"/>
        <end position="240"/>
    </location>
</feature>
<proteinExistence type="predicted"/>
<sequence length="671" mass="74451">MSEKGRSGRVARLPHPESATDYLKNNRKTSKPLVVFSLPPAAIVQPTALELAHSREFAQIMDLNGVKRRDTTKGPPLRILSLDGGGVRGYSMLIIIQELMHRTFVEIEGRAPHRNEIPKPCDHFDLIVGTGTGGLIALMLGRLRLDLETCKQLYVRLTRMVFETDKTIAGIPYRSTLFKASKLEEAIKEAVREHTIYEEEGNDGSRNELTNPLHHSAASGPRRHTSNASTVSFSARSPQAQMARPVLNSRYGNPNARLYDARETRTKTAVLAMYRGSRKGSPAAVLRSYDSRRETPPEFDCKIWQAGRATCAIGLAFKPIQIGQSNFHDDGAGTFNPAPEALDEAVVNEWPGREVGVFVSVGTGRRPKGSDANQQVWYEGFMGEFAEARRKLISKIEGCEMTHEQMRKELLAKRNVSVDNYYRLNVEVGVGEFGMNEWHRLAEISTGTRQYLRRELEQKLVQGASAKLAKIHRANIRFARLPDVPELVKSSSDASEPLAVELPAEIPSSWPPHNTPPSRQSYESGMENLHVPSPLSPSPRSSGERLHTSAGQARPLPPPSVHSVGTNDDDVDRLVVTAPTPAQYRYAAGSDKIAIMSPDEHPRWQSPPPSSFVQQSQQPQRIPPPLPPKTPLPEHQMGGMRRPIGTSPLPYPVDDEPPPVNMARKPDYRGR</sequence>
<accession>A0A484F8X4</accession>
<dbReference type="SUPFAM" id="SSF52151">
    <property type="entry name" value="FabD/lysophospholipase-like"/>
    <property type="match status" value="1"/>
</dbReference>
<dbReference type="InterPro" id="IPR016035">
    <property type="entry name" value="Acyl_Trfase/lysoPLipase"/>
</dbReference>
<evidence type="ECO:0000313" key="5">
    <source>
        <dbReference type="EMBL" id="TDZ14382.1"/>
    </source>
</evidence>
<evidence type="ECO:0000259" key="4">
    <source>
        <dbReference type="PROSITE" id="PS51635"/>
    </source>
</evidence>
<evidence type="ECO:0000256" key="2">
    <source>
        <dbReference type="PROSITE-ProRule" id="PRU01161"/>
    </source>
</evidence>
<feature type="region of interest" description="Disordered" evidence="3">
    <location>
        <begin position="197"/>
        <end position="240"/>
    </location>
</feature>
<reference evidence="6" key="1">
    <citation type="journal article" date="2013" name="New Phytol.">
        <title>Comparative genomic and transcriptomic analyses reveal the hemibiotrophic stage shift of Colletotrichum fungi.</title>
        <authorList>
            <person name="Gan P."/>
            <person name="Ikeda K."/>
            <person name="Irieda H."/>
            <person name="Narusaka M."/>
            <person name="O'Connell R.J."/>
            <person name="Narusaka Y."/>
            <person name="Takano Y."/>
            <person name="Kubo Y."/>
            <person name="Shirasu K."/>
        </authorList>
    </citation>
    <scope>NUCLEOTIDE SEQUENCE [LARGE SCALE GENOMIC DNA]</scope>
    <source>
        <strain evidence="6">104-T / ATCC 96160 / CBS 514.97 / LARS 414 / MAFF 240422</strain>
    </source>
</reference>
<dbReference type="EMBL" id="AMCV02000051">
    <property type="protein sequence ID" value="TDZ14382.1"/>
    <property type="molecule type" value="Genomic_DNA"/>
</dbReference>
<dbReference type="Pfam" id="PF01734">
    <property type="entry name" value="Patatin"/>
    <property type="match status" value="1"/>
</dbReference>
<keyword evidence="1" id="KW-0443">Lipid metabolism</keyword>
<dbReference type="InterPro" id="IPR002641">
    <property type="entry name" value="PNPLA_dom"/>
</dbReference>
<evidence type="ECO:0000256" key="1">
    <source>
        <dbReference type="ARBA" id="ARBA00023098"/>
    </source>
</evidence>
<gene>
    <name evidence="5" type="primary">PLA1</name>
    <name evidence="5" type="ORF">Cob_v012737</name>
</gene>
<feature type="region of interest" description="Disordered" evidence="3">
    <location>
        <begin position="1"/>
        <end position="23"/>
    </location>
</feature>
<feature type="region of interest" description="Disordered" evidence="3">
    <location>
        <begin position="503"/>
        <end position="570"/>
    </location>
</feature>
<dbReference type="PANTHER" id="PTHR24185:SF4">
    <property type="entry name" value="SERINE HYDROLASE, PUTATIVE (AFU_ORTHOLOGUE AFUA_2G07870)-RELATED"/>
    <property type="match status" value="1"/>
</dbReference>
<comment type="caution">
    <text evidence="2">Lacks conserved residue(s) required for the propagation of feature annotation.</text>
</comment>